<proteinExistence type="inferred from homology"/>
<dbReference type="AlphaFoldDB" id="G0QX34"/>
<dbReference type="InterPro" id="IPR045307">
    <property type="entry name" value="ADCK1_dom"/>
</dbReference>
<feature type="domain" description="Protein kinase" evidence="3">
    <location>
        <begin position="147"/>
        <end position="437"/>
    </location>
</feature>
<dbReference type="SMART" id="SM00220">
    <property type="entry name" value="S_TKc"/>
    <property type="match status" value="1"/>
</dbReference>
<sequence>MKSFLQKHKYKILALTVSPAILTYSTTYYLFPDLRNNQYQLLKALNRTCRVVYAGARMAYIYQKNDDIPIEKKHEKASLILRDTFIKNAGLYLKFAQLLSSLDVIVPQEYRNNFETLCHDCPQSSFESVKKTIESQLDKPLHEIFSYFNEKPLKSASIAQVHEAILKENGQKVAVKVQHDWLSQSSKGDIKLVQMYVNIGEKFFPEFKFKWFSDEIEQILKQELNFYQEIDNGEKARELLKNKKNLYIPQYYFDYCSEKVITMEYIDGFPIMDVNLLRKQNFDLQKIAFIISDAFSQMIFNNGFVHSDPHQGNLLIRKVSNNFKSEDQVVLLDHGLYKQLTPTFRLAYSKLWKAIIEQDISQMEKSSQELGVQEEYSKLFVSMITSRVFDDITDKKKDVKERLISPKTQQERDKIVTNAAKHHKNIIKVLQEMNRYFFNIKKQYQLIQKQKNIDHQYFY</sequence>
<evidence type="ECO:0000313" key="4">
    <source>
        <dbReference type="EMBL" id="EGR30211.1"/>
    </source>
</evidence>
<dbReference type="InterPro" id="IPR011009">
    <property type="entry name" value="Kinase-like_dom_sf"/>
</dbReference>
<gene>
    <name evidence="4" type="ORF">IMG5_137550</name>
</gene>
<evidence type="ECO:0000256" key="2">
    <source>
        <dbReference type="SAM" id="Phobius"/>
    </source>
</evidence>
<name>G0QX34_ICHMU</name>
<dbReference type="Proteomes" id="UP000008983">
    <property type="component" value="Unassembled WGS sequence"/>
</dbReference>
<dbReference type="PANTHER" id="PTHR43173:SF19">
    <property type="entry name" value="AARF DOMAIN-CONTAINING PROTEIN KINASE 1"/>
    <property type="match status" value="1"/>
</dbReference>
<dbReference type="OrthoDB" id="427480at2759"/>
<feature type="transmembrane region" description="Helical" evidence="2">
    <location>
        <begin position="12"/>
        <end position="31"/>
    </location>
</feature>
<dbReference type="InParanoid" id="G0QX34"/>
<keyword evidence="5" id="KW-1185">Reference proteome</keyword>
<evidence type="ECO:0000259" key="3">
    <source>
        <dbReference type="SMART" id="SM00220"/>
    </source>
</evidence>
<dbReference type="PANTHER" id="PTHR43173">
    <property type="entry name" value="ABC1 FAMILY PROTEIN"/>
    <property type="match status" value="1"/>
</dbReference>
<dbReference type="CDD" id="cd13969">
    <property type="entry name" value="ADCK1-like"/>
    <property type="match status" value="1"/>
</dbReference>
<dbReference type="InterPro" id="IPR000719">
    <property type="entry name" value="Prot_kinase_dom"/>
</dbReference>
<dbReference type="GO" id="GO:0055088">
    <property type="term" value="P:lipid homeostasis"/>
    <property type="evidence" value="ECO:0007669"/>
    <property type="project" value="TreeGrafter"/>
</dbReference>
<keyword evidence="2" id="KW-0812">Transmembrane</keyword>
<keyword evidence="2" id="KW-1133">Transmembrane helix</keyword>
<protein>
    <recommendedName>
        <fullName evidence="3">Protein kinase domain-containing protein</fullName>
    </recommendedName>
</protein>
<evidence type="ECO:0000313" key="5">
    <source>
        <dbReference type="Proteomes" id="UP000008983"/>
    </source>
</evidence>
<reference evidence="4 5" key="1">
    <citation type="submission" date="2011-07" db="EMBL/GenBank/DDBJ databases">
        <authorList>
            <person name="Coyne R."/>
            <person name="Brami D."/>
            <person name="Johnson J."/>
            <person name="Hostetler J."/>
            <person name="Hannick L."/>
            <person name="Clark T."/>
            <person name="Cassidy-Hanley D."/>
            <person name="Inman J."/>
        </authorList>
    </citation>
    <scope>NUCLEOTIDE SEQUENCE [LARGE SCALE GENOMIC DNA]</scope>
    <source>
        <strain evidence="4 5">G5</strain>
    </source>
</reference>
<dbReference type="GO" id="GO:0005743">
    <property type="term" value="C:mitochondrial inner membrane"/>
    <property type="evidence" value="ECO:0007669"/>
    <property type="project" value="TreeGrafter"/>
</dbReference>
<dbReference type="EMBL" id="GL984031">
    <property type="protein sequence ID" value="EGR30211.1"/>
    <property type="molecule type" value="Genomic_DNA"/>
</dbReference>
<dbReference type="GO" id="GO:0005524">
    <property type="term" value="F:ATP binding"/>
    <property type="evidence" value="ECO:0007669"/>
    <property type="project" value="InterPro"/>
</dbReference>
<dbReference type="GeneID" id="14906345"/>
<dbReference type="InterPro" id="IPR051130">
    <property type="entry name" value="Mito_struct-func_regulator"/>
</dbReference>
<dbReference type="STRING" id="857967.G0QX34"/>
<keyword evidence="2" id="KW-0472">Membrane</keyword>
<comment type="similarity">
    <text evidence="1">Belongs to the protein kinase superfamily. ADCK protein kinase family.</text>
</comment>
<dbReference type="SUPFAM" id="SSF56112">
    <property type="entry name" value="Protein kinase-like (PK-like)"/>
    <property type="match status" value="1"/>
</dbReference>
<dbReference type="Pfam" id="PF03109">
    <property type="entry name" value="ABC1"/>
    <property type="match status" value="1"/>
</dbReference>
<dbReference type="eggNOG" id="KOG1235">
    <property type="taxonomic scope" value="Eukaryota"/>
</dbReference>
<dbReference type="GO" id="GO:0004672">
    <property type="term" value="F:protein kinase activity"/>
    <property type="evidence" value="ECO:0007669"/>
    <property type="project" value="InterPro"/>
</dbReference>
<dbReference type="GO" id="GO:0007005">
    <property type="term" value="P:mitochondrion organization"/>
    <property type="evidence" value="ECO:0007669"/>
    <property type="project" value="TreeGrafter"/>
</dbReference>
<dbReference type="RefSeq" id="XP_004031807.1">
    <property type="nucleotide sequence ID" value="XM_004031759.1"/>
</dbReference>
<accession>G0QX34</accession>
<dbReference type="Gene3D" id="1.10.510.10">
    <property type="entry name" value="Transferase(Phosphotransferase) domain 1"/>
    <property type="match status" value="1"/>
</dbReference>
<dbReference type="OMA" id="RCNPEDI"/>
<evidence type="ECO:0000256" key="1">
    <source>
        <dbReference type="ARBA" id="ARBA00009670"/>
    </source>
</evidence>
<dbReference type="InterPro" id="IPR004147">
    <property type="entry name" value="ABC1_dom"/>
</dbReference>
<organism evidence="4 5">
    <name type="scientific">Ichthyophthirius multifiliis</name>
    <name type="common">White spot disease agent</name>
    <name type="synonym">Ich</name>
    <dbReference type="NCBI Taxonomy" id="5932"/>
    <lineage>
        <taxon>Eukaryota</taxon>
        <taxon>Sar</taxon>
        <taxon>Alveolata</taxon>
        <taxon>Ciliophora</taxon>
        <taxon>Intramacronucleata</taxon>
        <taxon>Oligohymenophorea</taxon>
        <taxon>Hymenostomatida</taxon>
        <taxon>Ophryoglenina</taxon>
        <taxon>Ichthyophthirius</taxon>
    </lineage>
</organism>